<keyword evidence="6" id="KW-0408">Iron</keyword>
<reference evidence="11" key="1">
    <citation type="journal article" date="2015" name="Nature">
        <title>Complex archaea that bridge the gap between prokaryotes and eukaryotes.</title>
        <authorList>
            <person name="Spang A."/>
            <person name="Saw J.H."/>
            <person name="Jorgensen S.L."/>
            <person name="Zaremba-Niedzwiedzka K."/>
            <person name="Martijn J."/>
            <person name="Lind A.E."/>
            <person name="van Eijk R."/>
            <person name="Schleper C."/>
            <person name="Guy L."/>
            <person name="Ettema T.J."/>
        </authorList>
    </citation>
    <scope>NUCLEOTIDE SEQUENCE</scope>
</reference>
<comment type="subcellular location">
    <subcellularLocation>
        <location evidence="1">Membrane</location>
        <topology evidence="1">Multi-pass membrane protein</topology>
    </subcellularLocation>
</comment>
<feature type="non-terminal residue" evidence="11">
    <location>
        <position position="350"/>
    </location>
</feature>
<dbReference type="Pfam" id="PF01512">
    <property type="entry name" value="Complex1_51K"/>
    <property type="match status" value="1"/>
</dbReference>
<dbReference type="EMBL" id="LAZR01065373">
    <property type="protein sequence ID" value="KKK55687.1"/>
    <property type="molecule type" value="Genomic_DNA"/>
</dbReference>
<gene>
    <name evidence="11" type="ORF">LCGC14_3072050</name>
</gene>
<dbReference type="InterPro" id="IPR000515">
    <property type="entry name" value="MetI-like"/>
</dbReference>
<feature type="non-terminal residue" evidence="11">
    <location>
        <position position="1"/>
    </location>
</feature>
<evidence type="ECO:0000256" key="8">
    <source>
        <dbReference type="ARBA" id="ARBA00023136"/>
    </source>
</evidence>
<feature type="transmembrane region" description="Helical" evidence="9">
    <location>
        <begin position="63"/>
        <end position="81"/>
    </location>
</feature>
<dbReference type="InterPro" id="IPR037225">
    <property type="entry name" value="Nuo51_FMN-bd_sf"/>
</dbReference>
<organism evidence="11">
    <name type="scientific">marine sediment metagenome</name>
    <dbReference type="NCBI Taxonomy" id="412755"/>
    <lineage>
        <taxon>unclassified sequences</taxon>
        <taxon>metagenomes</taxon>
        <taxon>ecological metagenomes</taxon>
    </lineage>
</organism>
<protein>
    <recommendedName>
        <fullName evidence="10">NADH-ubiquinone oxidoreductase 51kDa subunit FMN-binding domain-containing protein</fullName>
    </recommendedName>
</protein>
<feature type="domain" description="NADH-ubiquinone oxidoreductase 51kDa subunit FMN-binding" evidence="10">
    <location>
        <begin position="200"/>
        <end position="348"/>
    </location>
</feature>
<accession>A0A0F8WFR6</accession>
<dbReference type="CDD" id="cd06261">
    <property type="entry name" value="TM_PBP2"/>
    <property type="match status" value="1"/>
</dbReference>
<keyword evidence="5 9" id="KW-1133">Transmembrane helix</keyword>
<dbReference type="Gene3D" id="6.10.250.1450">
    <property type="match status" value="1"/>
</dbReference>
<evidence type="ECO:0000256" key="1">
    <source>
        <dbReference type="ARBA" id="ARBA00004141"/>
    </source>
</evidence>
<sequence length="350" mass="38662">MILDPKMPPEAKELIRKEFGLDKPLMAQYLYYLKNTLTGNFGRSFYYPEPVLEIVKRKLPPTILLFTTAVILSYLIGLPLGKSIAWRRGSRFEMGATVFGLFFYTVFIPWFGLIAIWIFSYKLGWFPIGGMLTPEIWATDSGLLPKMGDIPFFGKQQLIALYNRGVIDPENIDEYIGRDGYTALARALTEMTPEGIIEEIKASGLRGRGGAGFPTGLKWSFCRKAPGGPKYVICNGDEGDPGAFMDRSVIEGNPHLVIEGMVIGAYCIGASIGYVYIRAEYPLAVERLRLALETARGENLLGQNIMGLGFDFDIKVKLGAGAFVCGEETALIASIEGERGMPRAKPPFPV</sequence>
<dbReference type="GO" id="GO:0046872">
    <property type="term" value="F:metal ion binding"/>
    <property type="evidence" value="ECO:0007669"/>
    <property type="project" value="UniProtKB-KW"/>
</dbReference>
<evidence type="ECO:0000256" key="9">
    <source>
        <dbReference type="SAM" id="Phobius"/>
    </source>
</evidence>
<dbReference type="AlphaFoldDB" id="A0A0F8WFR6"/>
<keyword evidence="3 9" id="KW-0812">Transmembrane</keyword>
<dbReference type="SUPFAM" id="SSF142019">
    <property type="entry name" value="Nqo1 FMN-binding domain-like"/>
    <property type="match status" value="1"/>
</dbReference>
<dbReference type="GO" id="GO:0055085">
    <property type="term" value="P:transmembrane transport"/>
    <property type="evidence" value="ECO:0007669"/>
    <property type="project" value="InterPro"/>
</dbReference>
<keyword evidence="4" id="KW-0479">Metal-binding</keyword>
<dbReference type="GO" id="GO:0016020">
    <property type="term" value="C:membrane"/>
    <property type="evidence" value="ECO:0007669"/>
    <property type="project" value="UniProtKB-SubCell"/>
</dbReference>
<proteinExistence type="predicted"/>
<dbReference type="InterPro" id="IPR011538">
    <property type="entry name" value="Nuo51_FMN-bd"/>
</dbReference>
<evidence type="ECO:0000256" key="7">
    <source>
        <dbReference type="ARBA" id="ARBA00023014"/>
    </source>
</evidence>
<dbReference type="Gene3D" id="3.40.50.11540">
    <property type="entry name" value="NADH-ubiquinone oxidoreductase 51kDa subunit"/>
    <property type="match status" value="1"/>
</dbReference>
<dbReference type="PANTHER" id="PTHR43578:SF3">
    <property type="entry name" value="NADH-QUINONE OXIDOREDUCTASE SUBUNIT F"/>
    <property type="match status" value="1"/>
</dbReference>
<keyword evidence="7" id="KW-0411">Iron-sulfur</keyword>
<keyword evidence="8 9" id="KW-0472">Membrane</keyword>
<name>A0A0F8WFR6_9ZZZZ</name>
<evidence type="ECO:0000256" key="4">
    <source>
        <dbReference type="ARBA" id="ARBA00022723"/>
    </source>
</evidence>
<evidence type="ECO:0000313" key="11">
    <source>
        <dbReference type="EMBL" id="KKK55687.1"/>
    </source>
</evidence>
<dbReference type="GO" id="GO:0051539">
    <property type="term" value="F:4 iron, 4 sulfur cluster binding"/>
    <property type="evidence" value="ECO:0007669"/>
    <property type="project" value="UniProtKB-KW"/>
</dbReference>
<comment type="caution">
    <text evidence="11">The sequence shown here is derived from an EMBL/GenBank/DDBJ whole genome shotgun (WGS) entry which is preliminary data.</text>
</comment>
<evidence type="ECO:0000256" key="3">
    <source>
        <dbReference type="ARBA" id="ARBA00022692"/>
    </source>
</evidence>
<feature type="transmembrane region" description="Helical" evidence="9">
    <location>
        <begin position="101"/>
        <end position="121"/>
    </location>
</feature>
<evidence type="ECO:0000256" key="5">
    <source>
        <dbReference type="ARBA" id="ARBA00022989"/>
    </source>
</evidence>
<keyword evidence="2" id="KW-0004">4Fe-4S</keyword>
<dbReference type="PANTHER" id="PTHR43578">
    <property type="entry name" value="NADH-QUINONE OXIDOREDUCTASE SUBUNIT F"/>
    <property type="match status" value="1"/>
</dbReference>
<evidence type="ECO:0000259" key="10">
    <source>
        <dbReference type="Pfam" id="PF01512"/>
    </source>
</evidence>
<evidence type="ECO:0000256" key="6">
    <source>
        <dbReference type="ARBA" id="ARBA00023004"/>
    </source>
</evidence>
<evidence type="ECO:0000256" key="2">
    <source>
        <dbReference type="ARBA" id="ARBA00022485"/>
    </source>
</evidence>